<dbReference type="Pfam" id="PF13476">
    <property type="entry name" value="AAA_23"/>
    <property type="match status" value="1"/>
</dbReference>
<name>A0A7D5IS57_9MICO</name>
<comment type="subunit">
    <text evidence="2">Heterodimer of SbcC and SbcD.</text>
</comment>
<dbReference type="PANTHER" id="PTHR32114:SF2">
    <property type="entry name" value="ABC TRANSPORTER ABCH.3"/>
    <property type="match status" value="1"/>
</dbReference>
<dbReference type="InterPro" id="IPR038729">
    <property type="entry name" value="Rad50/SbcC_AAA"/>
</dbReference>
<evidence type="ECO:0000256" key="4">
    <source>
        <dbReference type="SAM" id="Coils"/>
    </source>
</evidence>
<dbReference type="InterPro" id="IPR027417">
    <property type="entry name" value="P-loop_NTPase"/>
</dbReference>
<evidence type="ECO:0000313" key="8">
    <source>
        <dbReference type="Proteomes" id="UP000509638"/>
    </source>
</evidence>
<feature type="compositionally biased region" description="Basic and acidic residues" evidence="5">
    <location>
        <begin position="235"/>
        <end position="248"/>
    </location>
</feature>
<dbReference type="Pfam" id="PF13558">
    <property type="entry name" value="SbcC_Walker_B"/>
    <property type="match status" value="1"/>
</dbReference>
<reference evidence="7 8" key="1">
    <citation type="submission" date="2020-06" db="EMBL/GenBank/DDBJ databases">
        <authorList>
            <person name="Jo H."/>
        </authorList>
    </citation>
    <scope>NUCLEOTIDE SEQUENCE [LARGE SCALE GENOMIC DNA]</scope>
    <source>
        <strain evidence="7 8">I46</strain>
    </source>
</reference>
<dbReference type="Gene3D" id="3.40.50.300">
    <property type="entry name" value="P-loop containing nucleotide triphosphate hydrolases"/>
    <property type="match status" value="2"/>
</dbReference>
<feature type="domain" description="Rad50/SbcC-type AAA" evidence="6">
    <location>
        <begin position="5"/>
        <end position="205"/>
    </location>
</feature>
<dbReference type="GO" id="GO:0016887">
    <property type="term" value="F:ATP hydrolysis activity"/>
    <property type="evidence" value="ECO:0007669"/>
    <property type="project" value="InterPro"/>
</dbReference>
<evidence type="ECO:0000256" key="5">
    <source>
        <dbReference type="SAM" id="MobiDB-lite"/>
    </source>
</evidence>
<dbReference type="AlphaFoldDB" id="A0A7D5IS57"/>
<accession>A0A7D5IS57</accession>
<evidence type="ECO:0000259" key="6">
    <source>
        <dbReference type="Pfam" id="PF13476"/>
    </source>
</evidence>
<dbReference type="EMBL" id="CP058316">
    <property type="protein sequence ID" value="QLD11277.1"/>
    <property type="molecule type" value="Genomic_DNA"/>
</dbReference>
<dbReference type="GO" id="GO:0006302">
    <property type="term" value="P:double-strand break repair"/>
    <property type="evidence" value="ECO:0007669"/>
    <property type="project" value="InterPro"/>
</dbReference>
<evidence type="ECO:0000256" key="3">
    <source>
        <dbReference type="ARBA" id="ARBA00013368"/>
    </source>
</evidence>
<gene>
    <name evidence="7" type="ORF">HW566_05510</name>
</gene>
<organism evidence="7 8">
    <name type="scientific">Microbacterium oleivorans</name>
    <dbReference type="NCBI Taxonomy" id="273677"/>
    <lineage>
        <taxon>Bacteria</taxon>
        <taxon>Bacillati</taxon>
        <taxon>Actinomycetota</taxon>
        <taxon>Actinomycetes</taxon>
        <taxon>Micrococcales</taxon>
        <taxon>Microbacteriaceae</taxon>
        <taxon>Microbacterium</taxon>
    </lineage>
</organism>
<dbReference type="PANTHER" id="PTHR32114">
    <property type="entry name" value="ABC TRANSPORTER ABCH.3"/>
    <property type="match status" value="1"/>
</dbReference>
<proteinExistence type="inferred from homology"/>
<evidence type="ECO:0000256" key="1">
    <source>
        <dbReference type="ARBA" id="ARBA00006930"/>
    </source>
</evidence>
<sequence>MKLHRLELTGFGPFRERQTVDFDAFDRDGVFLISGRTGAGKSSILDGVSFALYGSVPRYESGERRLRSDHSFLGDPTDVRLEFTVGDRRWRVTRAPDYERPAKRGDKLTTEPARAELDELVGGTWVGRAAKPREVGLLLDEVLGLNAQQFQQVILLAQNKFSRFLLARNDERQQLLRTLFGTRRFEQYKDDLEQRRRAAQRELEAAGDQTRTLLELAEAAGAAPDGRPAGEGEADDRSRAHPRPADLDLAARRDAVVRAHQRALYAVEQAAQLQEQADAEHVRVAAAHAELVDRVRTLDDLASARARMDRLDADAPSIAADSRRIERARTAEVLRATLEVAERAEAAVATARADVDGADERWRDAGGDLDGDLAATVEALTGDIARWTDAAARERELIRAAADREACERSAADLAAQLAGLDEQHSRVPAERERLEAEHATASVEAARVDDLRTRRDELAAQSEAASTARRLADDLAAAETSYLEASARADAAGAAVTELLRRRFAGRAAELAAELVDGERCPVCGAVEHPHPAPAARDLVTDDDLAGAEHRRDIAVTAAQTAGERAAGIRAEQAAAAARAAGRTVDDLAAASAVAAEALDRAVQASTRATELTAQRAALDELDAAASVERDRLGDALARAREQMAATSATVARLEKDVAEARGDAATVADRLAAAREHRDLVRAALEARSRLAERERAAQTALADRFERVAASDFDDPDAVRAALVPATDLASLENRLAEHTADVSATRARLLELELAAAGLGDERPDLEASSARVAAADAARGAAIAAHRDAVHATDRLRDLLVRIDESFAVVAERAESTAAVTRLADTVAGRAPNTRKMDLETFVLAAELEEIVAAANLRLRDMSSGRYTLHHSDALQARGAASGLALEVLDAHTGRLRSPQSLSGGETFLASLALALGLAEVVTGRAGGIRLDTLFVDEGFGSLDPETLELAMRTLDELRAGGRTVGVISHVEGMKEQLAAQIVVEATREGPSIIRQDARSDDR</sequence>
<dbReference type="SUPFAM" id="SSF52540">
    <property type="entry name" value="P-loop containing nucleoside triphosphate hydrolases"/>
    <property type="match status" value="1"/>
</dbReference>
<keyword evidence="4" id="KW-0175">Coiled coil</keyword>
<feature type="coiled-coil region" evidence="4">
    <location>
        <begin position="182"/>
        <end position="209"/>
    </location>
</feature>
<protein>
    <recommendedName>
        <fullName evidence="3">Nuclease SbcCD subunit C</fullName>
    </recommendedName>
</protein>
<evidence type="ECO:0000256" key="2">
    <source>
        <dbReference type="ARBA" id="ARBA00011322"/>
    </source>
</evidence>
<dbReference type="Proteomes" id="UP000509638">
    <property type="component" value="Chromosome"/>
</dbReference>
<comment type="similarity">
    <text evidence="1">Belongs to the SMC family. SbcC subfamily.</text>
</comment>
<dbReference type="RefSeq" id="WP_178011086.1">
    <property type="nucleotide sequence ID" value="NZ_CP058316.1"/>
</dbReference>
<feature type="region of interest" description="Disordered" evidence="5">
    <location>
        <begin position="220"/>
        <end position="248"/>
    </location>
</feature>
<evidence type="ECO:0000313" key="7">
    <source>
        <dbReference type="EMBL" id="QLD11277.1"/>
    </source>
</evidence>
<feature type="coiled-coil region" evidence="4">
    <location>
        <begin position="638"/>
        <end position="672"/>
    </location>
</feature>